<dbReference type="GO" id="GO:0016787">
    <property type="term" value="F:hydrolase activity"/>
    <property type="evidence" value="ECO:0007669"/>
    <property type="project" value="UniProtKB-KW"/>
</dbReference>
<reference evidence="12 13" key="1">
    <citation type="journal article" date="2016" name="Nat. Commun.">
        <title>Thousands of microbial genomes shed light on interconnected biogeochemical processes in an aquifer system.</title>
        <authorList>
            <person name="Anantharaman K."/>
            <person name="Brown C.T."/>
            <person name="Hug L.A."/>
            <person name="Sharon I."/>
            <person name="Castelle C.J."/>
            <person name="Probst A.J."/>
            <person name="Thomas B.C."/>
            <person name="Singh A."/>
            <person name="Wilkins M.J."/>
            <person name="Karaoz U."/>
            <person name="Brodie E.L."/>
            <person name="Williams K.H."/>
            <person name="Hubbard S.S."/>
            <person name="Banfield J.F."/>
        </authorList>
    </citation>
    <scope>NUCLEOTIDE SEQUENCE [LARGE SCALE GENOMIC DNA]</scope>
</reference>
<evidence type="ECO:0000256" key="8">
    <source>
        <dbReference type="SAM" id="MobiDB-lite"/>
    </source>
</evidence>
<dbReference type="GO" id="GO:0005829">
    <property type="term" value="C:cytosol"/>
    <property type="evidence" value="ECO:0007669"/>
    <property type="project" value="TreeGrafter"/>
</dbReference>
<dbReference type="PROSITE" id="PS51192">
    <property type="entry name" value="HELICASE_ATP_BIND_1"/>
    <property type="match status" value="1"/>
</dbReference>
<feature type="compositionally biased region" description="Basic residues" evidence="8">
    <location>
        <begin position="36"/>
        <end position="50"/>
    </location>
</feature>
<dbReference type="PANTHER" id="PTHR47959:SF13">
    <property type="entry name" value="ATP-DEPENDENT RNA HELICASE RHLE"/>
    <property type="match status" value="1"/>
</dbReference>
<proteinExistence type="inferred from homology"/>
<evidence type="ECO:0000259" key="11">
    <source>
        <dbReference type="PROSITE" id="PS51195"/>
    </source>
</evidence>
<dbReference type="GO" id="GO:0003724">
    <property type="term" value="F:RNA helicase activity"/>
    <property type="evidence" value="ECO:0007669"/>
    <property type="project" value="InterPro"/>
</dbReference>
<dbReference type="PROSITE" id="PS51195">
    <property type="entry name" value="Q_MOTIF"/>
    <property type="match status" value="1"/>
</dbReference>
<dbReference type="PANTHER" id="PTHR47959">
    <property type="entry name" value="ATP-DEPENDENT RNA HELICASE RHLE-RELATED"/>
    <property type="match status" value="1"/>
</dbReference>
<evidence type="ECO:0000313" key="13">
    <source>
        <dbReference type="Proteomes" id="UP000179283"/>
    </source>
</evidence>
<keyword evidence="3 7" id="KW-0347">Helicase</keyword>
<feature type="domain" description="Helicase ATP-binding" evidence="9">
    <location>
        <begin position="112"/>
        <end position="282"/>
    </location>
</feature>
<comment type="caution">
    <text evidence="12">The sequence shown here is derived from an EMBL/GenBank/DDBJ whole genome shotgun (WGS) entry which is preliminary data.</text>
</comment>
<sequence length="423" mass="47004">MYPKSNFKGPRNSGSRHKPFSSSKPSRGSRTPFRGGRGRFGAHRGGRGGAHRNNGERLDISLFVNKSVVVEEKEAHFMPEHKFADFRIDEKLKKNIISKGYIAPTPIQDRAIPHVLQGKDVVGIANTGTGKTAAFLIPLIDKVLKSNKKESVLIVVPTRELAIQIESELRGFTPLMGIFAVTCVGGANIVPQIRALKHLNQFVIGTPGRLKDLIERKILNLSQIRTVVLDEADRMLDMGFIGDMRFLMALMPKPRHTLFFSATLSKDIEKLIGEFLHEPVSISVKTRDTSKNIDQDVIRLKAGEDKLDALHNLLIQSGFEKVLIFGRTKHGVQKLAMNLNKRGFKAESIHGNKSHSQRQRALSMFKEGKVQALVATDVAARGLDIANVSHVINFDIPATYDDYIHRIGRTGRADKKGKALTFV</sequence>
<dbReference type="InterPro" id="IPR011545">
    <property type="entry name" value="DEAD/DEAH_box_helicase_dom"/>
</dbReference>
<evidence type="ECO:0000256" key="6">
    <source>
        <dbReference type="PROSITE-ProRule" id="PRU00552"/>
    </source>
</evidence>
<dbReference type="CDD" id="cd18787">
    <property type="entry name" value="SF2_C_DEAD"/>
    <property type="match status" value="1"/>
</dbReference>
<evidence type="ECO:0000256" key="3">
    <source>
        <dbReference type="ARBA" id="ARBA00022806"/>
    </source>
</evidence>
<keyword evidence="2 7" id="KW-0378">Hydrolase</keyword>
<evidence type="ECO:0000259" key="10">
    <source>
        <dbReference type="PROSITE" id="PS51194"/>
    </source>
</evidence>
<gene>
    <name evidence="12" type="ORF">A2920_00675</name>
</gene>
<dbReference type="CDD" id="cd00268">
    <property type="entry name" value="DEADc"/>
    <property type="match status" value="1"/>
</dbReference>
<dbReference type="PROSITE" id="PS51194">
    <property type="entry name" value="HELICASE_CTER"/>
    <property type="match status" value="1"/>
</dbReference>
<feature type="domain" description="DEAD-box RNA helicase Q" evidence="11">
    <location>
        <begin position="81"/>
        <end position="109"/>
    </location>
</feature>
<dbReference type="InterPro" id="IPR027417">
    <property type="entry name" value="P-loop_NTPase"/>
</dbReference>
<feature type="short sequence motif" description="Q motif" evidence="6">
    <location>
        <begin position="81"/>
        <end position="109"/>
    </location>
</feature>
<accession>A0A1G2U5J8</accession>
<evidence type="ECO:0008006" key="14">
    <source>
        <dbReference type="Google" id="ProtNLM"/>
    </source>
</evidence>
<dbReference type="GO" id="GO:0005524">
    <property type="term" value="F:ATP binding"/>
    <property type="evidence" value="ECO:0007669"/>
    <property type="project" value="UniProtKB-KW"/>
</dbReference>
<comment type="similarity">
    <text evidence="5 7">Belongs to the DEAD box helicase family.</text>
</comment>
<keyword evidence="4 7" id="KW-0067">ATP-binding</keyword>
<evidence type="ECO:0000256" key="1">
    <source>
        <dbReference type="ARBA" id="ARBA00022741"/>
    </source>
</evidence>
<evidence type="ECO:0000256" key="2">
    <source>
        <dbReference type="ARBA" id="ARBA00022801"/>
    </source>
</evidence>
<evidence type="ECO:0000256" key="7">
    <source>
        <dbReference type="RuleBase" id="RU000492"/>
    </source>
</evidence>
<feature type="region of interest" description="Disordered" evidence="8">
    <location>
        <begin position="1"/>
        <end position="54"/>
    </location>
</feature>
<dbReference type="InterPro" id="IPR001650">
    <property type="entry name" value="Helicase_C-like"/>
</dbReference>
<feature type="domain" description="Helicase C-terminal" evidence="10">
    <location>
        <begin position="306"/>
        <end position="423"/>
    </location>
</feature>
<evidence type="ECO:0000256" key="4">
    <source>
        <dbReference type="ARBA" id="ARBA00022840"/>
    </source>
</evidence>
<dbReference type="InterPro" id="IPR014001">
    <property type="entry name" value="Helicase_ATP-bd"/>
</dbReference>
<dbReference type="InterPro" id="IPR044742">
    <property type="entry name" value="DEAD/DEAH_RhlB"/>
</dbReference>
<dbReference type="PROSITE" id="PS00039">
    <property type="entry name" value="DEAD_ATP_HELICASE"/>
    <property type="match status" value="1"/>
</dbReference>
<dbReference type="Pfam" id="PF00270">
    <property type="entry name" value="DEAD"/>
    <property type="match status" value="1"/>
</dbReference>
<dbReference type="AlphaFoldDB" id="A0A1G2U5J8"/>
<dbReference type="SUPFAM" id="SSF52540">
    <property type="entry name" value="P-loop containing nucleoside triphosphate hydrolases"/>
    <property type="match status" value="1"/>
</dbReference>
<protein>
    <recommendedName>
        <fullName evidence="14">RNA helicase</fullName>
    </recommendedName>
</protein>
<name>A0A1G2U5J8_9BACT</name>
<dbReference type="Proteomes" id="UP000179283">
    <property type="component" value="Unassembled WGS sequence"/>
</dbReference>
<evidence type="ECO:0000313" key="12">
    <source>
        <dbReference type="EMBL" id="OHB04768.1"/>
    </source>
</evidence>
<dbReference type="SMART" id="SM00487">
    <property type="entry name" value="DEXDc"/>
    <property type="match status" value="1"/>
</dbReference>
<evidence type="ECO:0000259" key="9">
    <source>
        <dbReference type="PROSITE" id="PS51192"/>
    </source>
</evidence>
<feature type="compositionally biased region" description="Low complexity" evidence="8">
    <location>
        <begin position="25"/>
        <end position="34"/>
    </location>
</feature>
<dbReference type="InterPro" id="IPR000629">
    <property type="entry name" value="RNA-helicase_DEAD-box_CS"/>
</dbReference>
<keyword evidence="1 7" id="KW-0547">Nucleotide-binding</keyword>
<evidence type="ECO:0000256" key="5">
    <source>
        <dbReference type="ARBA" id="ARBA00038437"/>
    </source>
</evidence>
<organism evidence="12 13">
    <name type="scientific">Candidatus Zambryskibacteria bacterium RIFCSPLOWO2_01_FULL_43_17</name>
    <dbReference type="NCBI Taxonomy" id="1802760"/>
    <lineage>
        <taxon>Bacteria</taxon>
        <taxon>Candidatus Zambryskiibacteriota</taxon>
    </lineage>
</organism>
<dbReference type="SMART" id="SM00490">
    <property type="entry name" value="HELICc"/>
    <property type="match status" value="1"/>
</dbReference>
<dbReference type="Pfam" id="PF00271">
    <property type="entry name" value="Helicase_C"/>
    <property type="match status" value="1"/>
</dbReference>
<dbReference type="InterPro" id="IPR050079">
    <property type="entry name" value="DEAD_box_RNA_helicase"/>
</dbReference>
<dbReference type="GO" id="GO:0003676">
    <property type="term" value="F:nucleic acid binding"/>
    <property type="evidence" value="ECO:0007669"/>
    <property type="project" value="InterPro"/>
</dbReference>
<dbReference type="Gene3D" id="3.40.50.300">
    <property type="entry name" value="P-loop containing nucleotide triphosphate hydrolases"/>
    <property type="match status" value="2"/>
</dbReference>
<dbReference type="InterPro" id="IPR014014">
    <property type="entry name" value="RNA_helicase_DEAD_Q_motif"/>
</dbReference>
<dbReference type="EMBL" id="MHWD01000005">
    <property type="protein sequence ID" value="OHB04768.1"/>
    <property type="molecule type" value="Genomic_DNA"/>
</dbReference>